<organism evidence="2 3">
    <name type="scientific">Melipona bicolor</name>
    <dbReference type="NCBI Taxonomy" id="60889"/>
    <lineage>
        <taxon>Eukaryota</taxon>
        <taxon>Metazoa</taxon>
        <taxon>Ecdysozoa</taxon>
        <taxon>Arthropoda</taxon>
        <taxon>Hexapoda</taxon>
        <taxon>Insecta</taxon>
        <taxon>Pterygota</taxon>
        <taxon>Neoptera</taxon>
        <taxon>Endopterygota</taxon>
        <taxon>Hymenoptera</taxon>
        <taxon>Apocrita</taxon>
        <taxon>Aculeata</taxon>
        <taxon>Apoidea</taxon>
        <taxon>Anthophila</taxon>
        <taxon>Apidae</taxon>
        <taxon>Melipona</taxon>
    </lineage>
</organism>
<evidence type="ECO:0000313" key="2">
    <source>
        <dbReference type="EMBL" id="KAK1116929.1"/>
    </source>
</evidence>
<gene>
    <name evidence="2" type="ORF">K0M31_017146</name>
</gene>
<feature type="compositionally biased region" description="Basic and acidic residues" evidence="1">
    <location>
        <begin position="11"/>
        <end position="25"/>
    </location>
</feature>
<protein>
    <submittedName>
        <fullName evidence="2">Uncharacterized protein</fullName>
    </submittedName>
</protein>
<feature type="compositionally biased region" description="Basic residues" evidence="1">
    <location>
        <begin position="81"/>
        <end position="90"/>
    </location>
</feature>
<reference evidence="2" key="1">
    <citation type="submission" date="2021-10" db="EMBL/GenBank/DDBJ databases">
        <title>Melipona bicolor Genome sequencing and assembly.</title>
        <authorList>
            <person name="Araujo N.S."/>
            <person name="Arias M.C."/>
        </authorList>
    </citation>
    <scope>NUCLEOTIDE SEQUENCE</scope>
    <source>
        <strain evidence="2">USP_2M_L1-L4_2017</strain>
        <tissue evidence="2">Whole body</tissue>
    </source>
</reference>
<dbReference type="AlphaFoldDB" id="A0AA40FDD3"/>
<dbReference type="EMBL" id="JAHYIQ010000059">
    <property type="protein sequence ID" value="KAK1116929.1"/>
    <property type="molecule type" value="Genomic_DNA"/>
</dbReference>
<name>A0AA40FDD3_9HYME</name>
<evidence type="ECO:0000313" key="3">
    <source>
        <dbReference type="Proteomes" id="UP001177670"/>
    </source>
</evidence>
<keyword evidence="3" id="KW-1185">Reference proteome</keyword>
<accession>A0AA40FDD3</accession>
<evidence type="ECO:0000256" key="1">
    <source>
        <dbReference type="SAM" id="MobiDB-lite"/>
    </source>
</evidence>
<sequence>MADSWHGTPFRHHDAVKFHRTRGENRASSMQSEKSWKSHGIQRPQANQQQFDFGLELPDGSNYNAVDSVLPDSDHSARGLRSWHRRTSER</sequence>
<feature type="region of interest" description="Disordered" evidence="1">
    <location>
        <begin position="1"/>
        <end position="90"/>
    </location>
</feature>
<dbReference type="Proteomes" id="UP001177670">
    <property type="component" value="Unassembled WGS sequence"/>
</dbReference>
<proteinExistence type="predicted"/>
<comment type="caution">
    <text evidence="2">The sequence shown here is derived from an EMBL/GenBank/DDBJ whole genome shotgun (WGS) entry which is preliminary data.</text>
</comment>